<protein>
    <submittedName>
        <fullName evidence="1">Uncharacterized protein</fullName>
    </submittedName>
</protein>
<name>A0A815W3T4_9BILA</name>
<sequence length="88" mass="10328">EYINQIQLRKPDNSLYILTDNVIHSKHLYMWKILQPNVGVWSLITGNLSQEFDYDIQIHSKTNRICSSTLQKQFESDKDSNGYTHILS</sequence>
<dbReference type="OrthoDB" id="301415at2759"/>
<accession>A0A815W3T4</accession>
<reference evidence="1" key="1">
    <citation type="submission" date="2021-02" db="EMBL/GenBank/DDBJ databases">
        <authorList>
            <person name="Nowell W R."/>
        </authorList>
    </citation>
    <scope>NUCLEOTIDE SEQUENCE</scope>
</reference>
<evidence type="ECO:0000313" key="1">
    <source>
        <dbReference type="EMBL" id="CAF1540941.1"/>
    </source>
</evidence>
<feature type="non-terminal residue" evidence="1">
    <location>
        <position position="1"/>
    </location>
</feature>
<dbReference type="AlphaFoldDB" id="A0A815W3T4"/>
<organism evidence="1 2">
    <name type="scientific">Adineta steineri</name>
    <dbReference type="NCBI Taxonomy" id="433720"/>
    <lineage>
        <taxon>Eukaryota</taxon>
        <taxon>Metazoa</taxon>
        <taxon>Spiralia</taxon>
        <taxon>Gnathifera</taxon>
        <taxon>Rotifera</taxon>
        <taxon>Eurotatoria</taxon>
        <taxon>Bdelloidea</taxon>
        <taxon>Adinetida</taxon>
        <taxon>Adinetidae</taxon>
        <taxon>Adineta</taxon>
    </lineage>
</organism>
<dbReference type="EMBL" id="CAJNON010007086">
    <property type="protein sequence ID" value="CAF1540941.1"/>
    <property type="molecule type" value="Genomic_DNA"/>
</dbReference>
<dbReference type="Proteomes" id="UP000663891">
    <property type="component" value="Unassembled WGS sequence"/>
</dbReference>
<gene>
    <name evidence="1" type="ORF">VCS650_LOCUS44011</name>
</gene>
<proteinExistence type="predicted"/>
<comment type="caution">
    <text evidence="1">The sequence shown here is derived from an EMBL/GenBank/DDBJ whole genome shotgun (WGS) entry which is preliminary data.</text>
</comment>
<evidence type="ECO:0000313" key="2">
    <source>
        <dbReference type="Proteomes" id="UP000663891"/>
    </source>
</evidence>